<dbReference type="OrthoDB" id="7572267at2"/>
<dbReference type="RefSeq" id="WP_116467819.1">
    <property type="nucleotide sequence ID" value="NZ_QENQ01000001.1"/>
</dbReference>
<sequence length="158" mass="16746">MNPAVRNARLVRLARHCPEGRGARFARRAQGRPAVRFGDLAKLPAWLDVPVERRSRIAAAAGLLRYRPAIDAEISGPRLAALAAAVGEALFDAVCEAPVTGTIDADKLPPPDRVIEAGALLLEAGLPLALRDQFPGARDDGVARDLLAKAHRIAEALG</sequence>
<dbReference type="AlphaFoldDB" id="A0A2U0SAL8"/>
<accession>A0A2U0SAL8</accession>
<comment type="caution">
    <text evidence="1">The sequence shown here is derived from an EMBL/GenBank/DDBJ whole genome shotgun (WGS) entry which is preliminary data.</text>
</comment>
<evidence type="ECO:0000313" key="1">
    <source>
        <dbReference type="EMBL" id="PVX28369.1"/>
    </source>
</evidence>
<proteinExistence type="predicted"/>
<protein>
    <submittedName>
        <fullName evidence="1">Uncharacterized protein</fullName>
    </submittedName>
</protein>
<dbReference type="Proteomes" id="UP000245890">
    <property type="component" value="Unassembled WGS sequence"/>
</dbReference>
<dbReference type="EMBL" id="QENQ01000001">
    <property type="protein sequence ID" value="PVX28369.1"/>
    <property type="molecule type" value="Genomic_DNA"/>
</dbReference>
<keyword evidence="2" id="KW-1185">Reference proteome</keyword>
<name>A0A2U0SAL8_9SPHN</name>
<gene>
    <name evidence="1" type="ORF">DD559_02630</name>
</gene>
<evidence type="ECO:0000313" key="2">
    <source>
        <dbReference type="Proteomes" id="UP000245890"/>
    </source>
</evidence>
<organism evidence="1 2">
    <name type="scientific">Sphingomonas pokkalii</name>
    <dbReference type="NCBI Taxonomy" id="2175090"/>
    <lineage>
        <taxon>Bacteria</taxon>
        <taxon>Pseudomonadati</taxon>
        <taxon>Pseudomonadota</taxon>
        <taxon>Alphaproteobacteria</taxon>
        <taxon>Sphingomonadales</taxon>
        <taxon>Sphingomonadaceae</taxon>
        <taxon>Sphingomonas</taxon>
    </lineage>
</organism>
<reference evidence="1 2" key="1">
    <citation type="submission" date="2018-05" db="EMBL/GenBank/DDBJ databases">
        <title>Description of Sphingomonas pokkalii sp nov, isolated from the rhizosphere of saline tolerant pokkali rice and its draft genome analysis.</title>
        <authorList>
            <person name="Menon R."/>
            <person name="Kumari S."/>
            <person name="Rameshkumar N."/>
        </authorList>
    </citation>
    <scope>NUCLEOTIDE SEQUENCE [LARGE SCALE GENOMIC DNA]</scope>
    <source>
        <strain evidence="1 2">L3B27</strain>
    </source>
</reference>